<evidence type="ECO:0000256" key="6">
    <source>
        <dbReference type="ARBA" id="ARBA00022989"/>
    </source>
</evidence>
<evidence type="ECO:0000256" key="7">
    <source>
        <dbReference type="ARBA" id="ARBA00023136"/>
    </source>
</evidence>
<dbReference type="AlphaFoldDB" id="A0A3L7AEJ7"/>
<feature type="transmembrane region" description="Helical" evidence="8">
    <location>
        <begin position="121"/>
        <end position="138"/>
    </location>
</feature>
<dbReference type="InterPro" id="IPR038731">
    <property type="entry name" value="RgtA/B/C-like"/>
</dbReference>
<evidence type="ECO:0000256" key="8">
    <source>
        <dbReference type="SAM" id="Phobius"/>
    </source>
</evidence>
<feature type="transmembrane region" description="Helical" evidence="8">
    <location>
        <begin position="347"/>
        <end position="368"/>
    </location>
</feature>
<evidence type="ECO:0000256" key="3">
    <source>
        <dbReference type="ARBA" id="ARBA00022676"/>
    </source>
</evidence>
<dbReference type="EMBL" id="RCUY01000017">
    <property type="protein sequence ID" value="RLP78833.1"/>
    <property type="molecule type" value="Genomic_DNA"/>
</dbReference>
<organism evidence="10 11">
    <name type="scientific">Mycetocola lacteus</name>
    <dbReference type="NCBI Taxonomy" id="76637"/>
    <lineage>
        <taxon>Bacteria</taxon>
        <taxon>Bacillati</taxon>
        <taxon>Actinomycetota</taxon>
        <taxon>Actinomycetes</taxon>
        <taxon>Micrococcales</taxon>
        <taxon>Microbacteriaceae</taxon>
        <taxon>Mycetocola</taxon>
    </lineage>
</organism>
<feature type="transmembrane region" description="Helical" evidence="8">
    <location>
        <begin position="216"/>
        <end position="235"/>
    </location>
</feature>
<feature type="domain" description="Glycosyltransferase RgtA/B/C/D-like" evidence="9">
    <location>
        <begin position="80"/>
        <end position="230"/>
    </location>
</feature>
<reference evidence="10 11" key="1">
    <citation type="submission" date="2018-10" db="EMBL/GenBank/DDBJ databases">
        <authorList>
            <person name="Li J."/>
        </authorList>
    </citation>
    <scope>NUCLEOTIDE SEQUENCE [LARGE SCALE GENOMIC DNA]</scope>
    <source>
        <strain evidence="10 11">JCM 11654</strain>
    </source>
</reference>
<keyword evidence="3" id="KW-0328">Glycosyltransferase</keyword>
<dbReference type="Proteomes" id="UP000269438">
    <property type="component" value="Unassembled WGS sequence"/>
</dbReference>
<name>A0A3L7AEJ7_9MICO</name>
<evidence type="ECO:0000259" key="9">
    <source>
        <dbReference type="Pfam" id="PF13231"/>
    </source>
</evidence>
<keyword evidence="11" id="KW-1185">Reference proteome</keyword>
<dbReference type="Pfam" id="PF13231">
    <property type="entry name" value="PMT_2"/>
    <property type="match status" value="1"/>
</dbReference>
<feature type="transmembrane region" description="Helical" evidence="8">
    <location>
        <begin position="145"/>
        <end position="167"/>
    </location>
</feature>
<keyword evidence="6 8" id="KW-1133">Transmembrane helix</keyword>
<comment type="subcellular location">
    <subcellularLocation>
        <location evidence="1">Cell membrane</location>
        <topology evidence="1">Multi-pass membrane protein</topology>
    </subcellularLocation>
</comment>
<comment type="caution">
    <text evidence="10">The sequence shown here is derived from an EMBL/GenBank/DDBJ whole genome shotgun (WGS) entry which is preliminary data.</text>
</comment>
<dbReference type="PANTHER" id="PTHR33908:SF3">
    <property type="entry name" value="UNDECAPRENYL PHOSPHATE-ALPHA-4-AMINO-4-DEOXY-L-ARABINOSE ARABINOSYL TRANSFERASE"/>
    <property type="match status" value="1"/>
</dbReference>
<dbReference type="InterPro" id="IPR050297">
    <property type="entry name" value="LipidA_mod_glycosyltrf_83"/>
</dbReference>
<dbReference type="GO" id="GO:0016763">
    <property type="term" value="F:pentosyltransferase activity"/>
    <property type="evidence" value="ECO:0007669"/>
    <property type="project" value="TreeGrafter"/>
</dbReference>
<feature type="transmembrane region" description="Helical" evidence="8">
    <location>
        <begin position="66"/>
        <end position="85"/>
    </location>
</feature>
<accession>A0A3L7AEJ7</accession>
<feature type="transmembrane region" description="Helical" evidence="8">
    <location>
        <begin position="97"/>
        <end position="115"/>
    </location>
</feature>
<feature type="transmembrane region" description="Helical" evidence="8">
    <location>
        <begin position="255"/>
        <end position="281"/>
    </location>
</feature>
<feature type="transmembrane region" description="Helical" evidence="8">
    <location>
        <begin position="293"/>
        <end position="314"/>
    </location>
</feature>
<evidence type="ECO:0000256" key="1">
    <source>
        <dbReference type="ARBA" id="ARBA00004651"/>
    </source>
</evidence>
<dbReference type="GO" id="GO:0009103">
    <property type="term" value="P:lipopolysaccharide biosynthetic process"/>
    <property type="evidence" value="ECO:0007669"/>
    <property type="project" value="UniProtKB-ARBA"/>
</dbReference>
<sequence length="506" mass="54800">MIPDNGTMGTVMPATLARVPRTVFALTVGVIAALISMIGSAGASYWGDEAASVMSATRPLHTLWPVLGNVDAVHGLYYVFLHGWIDIFGASEFSTRFPSALAVGAAATGLVLLVWRMHGPRLAIAAGLIFAILPRVTNIGSEARGYAIAVAGVVWVVYGLVCLLESSKKHRGLWWLWAVGLAITSTVFMYSLLILPVVGLWLLLDPARGARLWRTVRYGALAAALSLPIIAIGFLERGQIEFLGNRPPGVNGVLVTQWFGNINLAIIAWALILVAIVNIVLRMIAKADVRLPLLALIWTVLPPVILGLISIFSPSYSQRYLSMCTPAVAILIAWGIRSIAVRLQPKLFGQILGVALVLSLAVTGYSSYAAQRGPHGKDGSDLRQIAETIGAHAKPGDAVVFNGDIRPSRKPRLALRLYPEDFTGILDPGLKKSYVKTAHLWDETYDADKTTVPTGVDTVWYVISGPDKIKREKADLAHLKDQGFDVVDKTTLKRSWVLQLERADAH</sequence>
<feature type="transmembrane region" description="Helical" evidence="8">
    <location>
        <begin position="22"/>
        <end position="46"/>
    </location>
</feature>
<protein>
    <recommendedName>
        <fullName evidence="9">Glycosyltransferase RgtA/B/C/D-like domain-containing protein</fullName>
    </recommendedName>
</protein>
<dbReference type="GO" id="GO:0010041">
    <property type="term" value="P:response to iron(III) ion"/>
    <property type="evidence" value="ECO:0007669"/>
    <property type="project" value="TreeGrafter"/>
</dbReference>
<dbReference type="GO" id="GO:0005886">
    <property type="term" value="C:plasma membrane"/>
    <property type="evidence" value="ECO:0007669"/>
    <property type="project" value="UniProtKB-SubCell"/>
</dbReference>
<evidence type="ECO:0000313" key="10">
    <source>
        <dbReference type="EMBL" id="RLP78833.1"/>
    </source>
</evidence>
<keyword evidence="5 8" id="KW-0812">Transmembrane</keyword>
<keyword evidence="4" id="KW-0808">Transferase</keyword>
<keyword evidence="7 8" id="KW-0472">Membrane</keyword>
<evidence type="ECO:0000256" key="4">
    <source>
        <dbReference type="ARBA" id="ARBA00022679"/>
    </source>
</evidence>
<feature type="transmembrane region" description="Helical" evidence="8">
    <location>
        <begin position="320"/>
        <end position="340"/>
    </location>
</feature>
<dbReference type="PANTHER" id="PTHR33908">
    <property type="entry name" value="MANNOSYLTRANSFERASE YKCB-RELATED"/>
    <property type="match status" value="1"/>
</dbReference>
<keyword evidence="2" id="KW-1003">Cell membrane</keyword>
<proteinExistence type="predicted"/>
<dbReference type="OrthoDB" id="5318634at2"/>
<feature type="transmembrane region" description="Helical" evidence="8">
    <location>
        <begin position="173"/>
        <end position="204"/>
    </location>
</feature>
<evidence type="ECO:0000256" key="5">
    <source>
        <dbReference type="ARBA" id="ARBA00022692"/>
    </source>
</evidence>
<evidence type="ECO:0000313" key="11">
    <source>
        <dbReference type="Proteomes" id="UP000269438"/>
    </source>
</evidence>
<gene>
    <name evidence="10" type="ORF">D9V34_17300</name>
</gene>
<evidence type="ECO:0000256" key="2">
    <source>
        <dbReference type="ARBA" id="ARBA00022475"/>
    </source>
</evidence>